<dbReference type="OrthoDB" id="258392at2759"/>
<evidence type="ECO:0000313" key="4">
    <source>
        <dbReference type="Proteomes" id="UP000037923"/>
    </source>
</evidence>
<comment type="similarity">
    <text evidence="1">Belongs to the histidine acid phosphatase family.</text>
</comment>
<dbReference type="Pfam" id="PF00328">
    <property type="entry name" value="His_Phos_2"/>
    <property type="match status" value="1"/>
</dbReference>
<dbReference type="InterPro" id="IPR050645">
    <property type="entry name" value="Histidine_acid_phosphatase"/>
</dbReference>
<gene>
    <name evidence="3" type="ORF">ABB37_01515</name>
</gene>
<dbReference type="SUPFAM" id="SSF53254">
    <property type="entry name" value="Phosphoglycerate mutase-like"/>
    <property type="match status" value="1"/>
</dbReference>
<dbReference type="GO" id="GO:0016791">
    <property type="term" value="F:phosphatase activity"/>
    <property type="evidence" value="ECO:0007669"/>
    <property type="project" value="TreeGrafter"/>
</dbReference>
<dbReference type="Proteomes" id="UP000037923">
    <property type="component" value="Unassembled WGS sequence"/>
</dbReference>
<dbReference type="PANTHER" id="PTHR11567">
    <property type="entry name" value="ACID PHOSPHATASE-RELATED"/>
    <property type="match status" value="1"/>
</dbReference>
<keyword evidence="2" id="KW-0378">Hydrolase</keyword>
<proteinExistence type="inferred from homology"/>
<evidence type="ECO:0000256" key="2">
    <source>
        <dbReference type="ARBA" id="ARBA00022801"/>
    </source>
</evidence>
<dbReference type="EMBL" id="LGTL01000002">
    <property type="protein sequence ID" value="KPA85129.1"/>
    <property type="molecule type" value="Genomic_DNA"/>
</dbReference>
<dbReference type="Gene3D" id="3.40.50.1240">
    <property type="entry name" value="Phosphoglycerate mutase-like"/>
    <property type="match status" value="1"/>
</dbReference>
<comment type="caution">
    <text evidence="3">The sequence shown here is derived from an EMBL/GenBank/DDBJ whole genome shotgun (WGS) entry which is preliminary data.</text>
</comment>
<sequence length="365" mass="39806">MTLFSAGSDANCSHSRNHSMRAALPRRVHRLCVLVATAALLAVTCLPAPSSAAVEWVVQQVQVLHRHGSRSAVPSYNTTAICGATPCGYLNPEGEQMMVNVGSFLRKRYTTDTTVVDKAFLTSESYDLDVVSTYSTDVLRTLQSANLLLSGLFPNSGRLIPAIHILSGSGGFVLQTYLQPWVSLYGLHAADAQAARINPLVDARFPKFSSLTALGASLHSENFFSDYAKRWKCVSMLWDIAAAKRSIGQLPALAEKHYKDLQEIVAAAYRYMWYYNASDEFVVQQGGRGQPFLEQVVKNIDGFLAGTNTFKVMQYSAHDVTLGPVWGTLGDSSVNAVLPPYSQTLVLELVKRTSDGAHGVRVLRG</sequence>
<dbReference type="CDD" id="cd07061">
    <property type="entry name" value="HP_HAP_like"/>
    <property type="match status" value="1"/>
</dbReference>
<evidence type="ECO:0000313" key="3">
    <source>
        <dbReference type="EMBL" id="KPA85129.1"/>
    </source>
</evidence>
<name>A0A0M9G968_LEPPY</name>
<dbReference type="GeneID" id="26901810"/>
<accession>A0A0M9G968</accession>
<dbReference type="AlphaFoldDB" id="A0A0M9G968"/>
<dbReference type="InterPro" id="IPR029033">
    <property type="entry name" value="His_PPase_superfam"/>
</dbReference>
<dbReference type="PANTHER" id="PTHR11567:SF110">
    <property type="entry name" value="2-PHOSPHOXYLOSE PHOSPHATASE 1"/>
    <property type="match status" value="1"/>
</dbReference>
<dbReference type="RefSeq" id="XP_015663568.1">
    <property type="nucleotide sequence ID" value="XM_015798048.1"/>
</dbReference>
<organism evidence="3 4">
    <name type="scientific">Leptomonas pyrrhocoris</name>
    <name type="common">Firebug parasite</name>
    <dbReference type="NCBI Taxonomy" id="157538"/>
    <lineage>
        <taxon>Eukaryota</taxon>
        <taxon>Discoba</taxon>
        <taxon>Euglenozoa</taxon>
        <taxon>Kinetoplastea</taxon>
        <taxon>Metakinetoplastina</taxon>
        <taxon>Trypanosomatida</taxon>
        <taxon>Trypanosomatidae</taxon>
        <taxon>Leishmaniinae</taxon>
        <taxon>Leptomonas</taxon>
    </lineage>
</organism>
<reference evidence="3 4" key="1">
    <citation type="submission" date="2015-07" db="EMBL/GenBank/DDBJ databases">
        <title>High-quality genome of monoxenous trypanosomatid Leptomonas pyrrhocoris.</title>
        <authorList>
            <person name="Flegontov P."/>
            <person name="Butenko A."/>
            <person name="Firsov S."/>
            <person name="Vlcek C."/>
            <person name="Logacheva M.D."/>
            <person name="Field M."/>
            <person name="Filatov D."/>
            <person name="Flegontova O."/>
            <person name="Gerasimov E."/>
            <person name="Jackson A.P."/>
            <person name="Kelly S."/>
            <person name="Opperdoes F."/>
            <person name="O'Reilly A."/>
            <person name="Votypka J."/>
            <person name="Yurchenko V."/>
            <person name="Lukes J."/>
        </authorList>
    </citation>
    <scope>NUCLEOTIDE SEQUENCE [LARGE SCALE GENOMIC DNA]</scope>
    <source>
        <strain evidence="3">H10</strain>
    </source>
</reference>
<protein>
    <submittedName>
        <fullName evidence="3">Putative membrane-bound acid phosphatase</fullName>
    </submittedName>
</protein>
<keyword evidence="4" id="KW-1185">Reference proteome</keyword>
<evidence type="ECO:0000256" key="1">
    <source>
        <dbReference type="ARBA" id="ARBA00005375"/>
    </source>
</evidence>
<dbReference type="VEuPathDB" id="TriTrypDB:LpyrH10_02_4890"/>
<dbReference type="OMA" id="FPDWTEL"/>
<dbReference type="InterPro" id="IPR000560">
    <property type="entry name" value="His_Pase_clade-2"/>
</dbReference>